<dbReference type="EMBL" id="BLJN01000009">
    <property type="protein sequence ID" value="GFE84537.1"/>
    <property type="molecule type" value="Genomic_DNA"/>
</dbReference>
<accession>A0A829YME3</accession>
<evidence type="ECO:0000256" key="1">
    <source>
        <dbReference type="SAM" id="SignalP"/>
    </source>
</evidence>
<evidence type="ECO:0000313" key="3">
    <source>
        <dbReference type="Proteomes" id="UP000445000"/>
    </source>
</evidence>
<gene>
    <name evidence="2" type="ORF">GCM10011487_65370</name>
</gene>
<dbReference type="Proteomes" id="UP000445000">
    <property type="component" value="Unassembled WGS sequence"/>
</dbReference>
<feature type="chain" id="PRO_5032289763" description="DUF3108 domain-containing protein" evidence="1">
    <location>
        <begin position="21"/>
        <end position="239"/>
    </location>
</feature>
<dbReference type="RefSeq" id="WP_161816131.1">
    <property type="nucleotide sequence ID" value="NZ_BLJN01000009.1"/>
</dbReference>
<feature type="signal peptide" evidence="1">
    <location>
        <begin position="1"/>
        <end position="20"/>
    </location>
</feature>
<reference evidence="3" key="1">
    <citation type="submission" date="2020-01" db="EMBL/GenBank/DDBJ databases">
        <title>'Steroidobacter agaridevorans' sp. nov., agar-degrading bacteria isolated from rhizosphere soils.</title>
        <authorList>
            <person name="Ikenaga M."/>
            <person name="Kataoka M."/>
            <person name="Murouchi A."/>
            <person name="Katsuragi S."/>
            <person name="Sakai M."/>
        </authorList>
    </citation>
    <scope>NUCLEOTIDE SEQUENCE [LARGE SCALE GENOMIC DNA]</scope>
    <source>
        <strain evidence="3">YU21-B</strain>
    </source>
</reference>
<protein>
    <recommendedName>
        <fullName evidence="4">DUF3108 domain-containing protein</fullName>
    </recommendedName>
</protein>
<dbReference type="Pfam" id="PF11306">
    <property type="entry name" value="DUF3108"/>
    <property type="match status" value="1"/>
</dbReference>
<dbReference type="InterPro" id="IPR021457">
    <property type="entry name" value="DUF3108"/>
</dbReference>
<keyword evidence="3" id="KW-1185">Reference proteome</keyword>
<name>A0A829YME3_9GAMM</name>
<organism evidence="2 3">
    <name type="scientific">Steroidobacter agaridevorans</name>
    <dbReference type="NCBI Taxonomy" id="2695856"/>
    <lineage>
        <taxon>Bacteria</taxon>
        <taxon>Pseudomonadati</taxon>
        <taxon>Pseudomonadota</taxon>
        <taxon>Gammaproteobacteria</taxon>
        <taxon>Steroidobacterales</taxon>
        <taxon>Steroidobacteraceae</taxon>
        <taxon>Steroidobacter</taxon>
    </lineage>
</organism>
<evidence type="ECO:0008006" key="4">
    <source>
        <dbReference type="Google" id="ProtNLM"/>
    </source>
</evidence>
<comment type="caution">
    <text evidence="2">The sequence shown here is derived from an EMBL/GenBank/DDBJ whole genome shotgun (WGS) entry which is preliminary data.</text>
</comment>
<keyword evidence="1" id="KW-0732">Signal</keyword>
<evidence type="ECO:0000313" key="2">
    <source>
        <dbReference type="EMBL" id="GFE84537.1"/>
    </source>
</evidence>
<sequence length="239" mass="26701">MRRLARLTTFLFATLLCATAARSDAILPKPVTATYEVTYRGIRAGQLTFKLTRDDATGRYTYETTAAPSMLARFVISSAAVERSVMEIGPDGVRPLEWSLEDGKSGADKDGRLKFDWNANVATGEIEGEKIELPLEPGLQDRLSIQIHVVTSLLRGQEPGLIPLIDDNRIKRYSYVKKETTSLDTALGKLDTVVYESTREGSNRQSRFWLVPKMEYLAARAEQIRKGKVETVMVLQSVQ</sequence>
<proteinExistence type="predicted"/>
<dbReference type="AlphaFoldDB" id="A0A829YME3"/>